<comment type="catalytic activity">
    <reaction evidence="10">
        <text>L-arginine + 2-oxoglutarate + O2 = guanidine + L-glutamate 5-semialdehyde + succinate + CO2</text>
        <dbReference type="Rhea" id="RHEA:31535"/>
        <dbReference type="ChEBI" id="CHEBI:15379"/>
        <dbReference type="ChEBI" id="CHEBI:16526"/>
        <dbReference type="ChEBI" id="CHEBI:16810"/>
        <dbReference type="ChEBI" id="CHEBI:30031"/>
        <dbReference type="ChEBI" id="CHEBI:30087"/>
        <dbReference type="ChEBI" id="CHEBI:32682"/>
        <dbReference type="ChEBI" id="CHEBI:58066"/>
        <dbReference type="EC" id="1.14.20.7"/>
    </reaction>
</comment>
<evidence type="ECO:0000256" key="9">
    <source>
        <dbReference type="ARBA" id="ARBA00047725"/>
    </source>
</evidence>
<dbReference type="PANTHER" id="PTHR47990">
    <property type="entry name" value="2-OXOGLUTARATE (2OG) AND FE(II)-DEPENDENT OXYGENASE SUPERFAMILY PROTEIN-RELATED"/>
    <property type="match status" value="1"/>
</dbReference>
<evidence type="ECO:0000256" key="3">
    <source>
        <dbReference type="ARBA" id="ARBA00012293"/>
    </source>
</evidence>
<gene>
    <name evidence="13" type="ORF">OOZ53_05200</name>
</gene>
<comment type="catalytic activity">
    <reaction evidence="9">
        <text>2-oxoglutarate + O2 + 2 H(+) = ethene + 3 CO2 + H2O</text>
        <dbReference type="Rhea" id="RHEA:31523"/>
        <dbReference type="ChEBI" id="CHEBI:15377"/>
        <dbReference type="ChEBI" id="CHEBI:15378"/>
        <dbReference type="ChEBI" id="CHEBI:15379"/>
        <dbReference type="ChEBI" id="CHEBI:16526"/>
        <dbReference type="ChEBI" id="CHEBI:16810"/>
        <dbReference type="ChEBI" id="CHEBI:18153"/>
        <dbReference type="EC" id="1.13.12.19"/>
    </reaction>
</comment>
<dbReference type="InterPro" id="IPR044861">
    <property type="entry name" value="IPNS-like_FE2OG_OXY"/>
</dbReference>
<evidence type="ECO:0000256" key="1">
    <source>
        <dbReference type="ARBA" id="ARBA00001954"/>
    </source>
</evidence>
<dbReference type="EMBL" id="JAPJZH010000002">
    <property type="protein sequence ID" value="MDA4844735.1"/>
    <property type="molecule type" value="Genomic_DNA"/>
</dbReference>
<dbReference type="InterPro" id="IPR050231">
    <property type="entry name" value="Iron_ascorbate_oxido_reductase"/>
</dbReference>
<dbReference type="EC" id="1.13.12.19" evidence="4"/>
<dbReference type="Proteomes" id="UP001148313">
    <property type="component" value="Unassembled WGS sequence"/>
</dbReference>
<feature type="domain" description="Fe2OG dioxygenase" evidence="12">
    <location>
        <begin position="173"/>
        <end position="280"/>
    </location>
</feature>
<comment type="pathway">
    <text evidence="2">Alkene biosynthesis; ethylene biosynthesis via 2-oxoglutarate.</text>
</comment>
<dbReference type="InterPro" id="IPR005123">
    <property type="entry name" value="Oxoglu/Fe-dep_dioxygenase_dom"/>
</dbReference>
<dbReference type="EC" id="1.14.20.7" evidence="3"/>
<comment type="caution">
    <text evidence="13">The sequence shown here is derived from an EMBL/GenBank/DDBJ whole genome shotgun (WGS) entry which is preliminary data.</text>
</comment>
<evidence type="ECO:0000313" key="14">
    <source>
        <dbReference type="Proteomes" id="UP001148313"/>
    </source>
</evidence>
<dbReference type="PROSITE" id="PS51471">
    <property type="entry name" value="FE2OG_OXY"/>
    <property type="match status" value="1"/>
</dbReference>
<dbReference type="Pfam" id="PF14226">
    <property type="entry name" value="DIOX_N"/>
    <property type="match status" value="1"/>
</dbReference>
<dbReference type="InterPro" id="IPR026992">
    <property type="entry name" value="DIOX_N"/>
</dbReference>
<dbReference type="InterPro" id="IPR027443">
    <property type="entry name" value="IPNS-like_sf"/>
</dbReference>
<keyword evidence="6" id="KW-0266">Ethylene biosynthesis</keyword>
<keyword evidence="11" id="KW-0479">Metal-binding</keyword>
<evidence type="ECO:0000259" key="12">
    <source>
        <dbReference type="PROSITE" id="PS51471"/>
    </source>
</evidence>
<dbReference type="PRINTS" id="PR00682">
    <property type="entry name" value="IPNSYNTHASE"/>
</dbReference>
<keyword evidence="11" id="KW-0408">Iron</keyword>
<keyword evidence="14" id="KW-1185">Reference proteome</keyword>
<evidence type="ECO:0000256" key="7">
    <source>
        <dbReference type="ARBA" id="ARBA00031011"/>
    </source>
</evidence>
<name>A0ABT4VJA3_9HYPH</name>
<evidence type="ECO:0000256" key="2">
    <source>
        <dbReference type="ARBA" id="ARBA00004767"/>
    </source>
</evidence>
<evidence type="ECO:0000256" key="11">
    <source>
        <dbReference type="RuleBase" id="RU003682"/>
    </source>
</evidence>
<organism evidence="13 14">
    <name type="scientific">Hoeflea poritis</name>
    <dbReference type="NCBI Taxonomy" id="2993659"/>
    <lineage>
        <taxon>Bacteria</taxon>
        <taxon>Pseudomonadati</taxon>
        <taxon>Pseudomonadota</taxon>
        <taxon>Alphaproteobacteria</taxon>
        <taxon>Hyphomicrobiales</taxon>
        <taxon>Rhizobiaceae</taxon>
        <taxon>Hoeflea</taxon>
    </lineage>
</organism>
<dbReference type="Gene3D" id="2.60.120.330">
    <property type="entry name" value="B-lactam Antibiotic, Isopenicillin N Synthase, Chain"/>
    <property type="match status" value="1"/>
</dbReference>
<comment type="cofactor">
    <cofactor evidence="1">
        <name>Fe(2+)</name>
        <dbReference type="ChEBI" id="CHEBI:29033"/>
    </cofactor>
</comment>
<evidence type="ECO:0000256" key="8">
    <source>
        <dbReference type="ARBA" id="ARBA00031282"/>
    </source>
</evidence>
<evidence type="ECO:0000256" key="4">
    <source>
        <dbReference type="ARBA" id="ARBA00012531"/>
    </source>
</evidence>
<accession>A0ABT4VJA3</accession>
<dbReference type="Pfam" id="PF03171">
    <property type="entry name" value="2OG-FeII_Oxy"/>
    <property type="match status" value="1"/>
</dbReference>
<evidence type="ECO:0000313" key="13">
    <source>
        <dbReference type="EMBL" id="MDA4844735.1"/>
    </source>
</evidence>
<evidence type="ECO:0000256" key="10">
    <source>
        <dbReference type="ARBA" id="ARBA00049359"/>
    </source>
</evidence>
<protein>
    <recommendedName>
        <fullName evidence="5">2-oxoglutarate-dependent ethylene/succinate-forming enzyme</fullName>
        <ecNumber evidence="4">1.13.12.19</ecNumber>
        <ecNumber evidence="3">1.14.20.7</ecNumber>
    </recommendedName>
    <alternativeName>
        <fullName evidence="7">2-oxoglutarate dioxygenase (ethylene-forming)</fullName>
    </alternativeName>
    <alternativeName>
        <fullName evidence="8">2-oxoglutarate/L-arginine monooxygenase/decarboxylase (succinate-forming)</fullName>
    </alternativeName>
</protein>
<evidence type="ECO:0000256" key="6">
    <source>
        <dbReference type="ARBA" id="ARBA00022666"/>
    </source>
</evidence>
<dbReference type="RefSeq" id="WP_271088262.1">
    <property type="nucleotide sequence ID" value="NZ_JAPJZH010000002.1"/>
</dbReference>
<sequence length="323" mass="36057">MSDPAPKHIERELIPVIDIGPLRDGSDPVSVARELHRASREVGFIYVTNHGIPEETIEAARSTAMEFFRQPPEEKNRVAVSGAHRGFLSVGGAKMQDDAKADLKESFIWGYEDSHGVTPDDHRLRGDNRWPGFMPQMQAVSMDYFNRVHEVAHHLMRGFALGLDLPEDTFLKTNDTPLSRASYVYYPPQESASSGQFGVGPHTDFGVLTVLCQDSVGGLQVETLDGEWIAAPPIPGTLVVNVGDLLARWTNGEYRSTPHRVINTSGKERLSLVLAYDPEPRTMIDPRDIFGPDCEMKEEPISCGDYLLWRFAKAFSYRDKDGK</sequence>
<dbReference type="SUPFAM" id="SSF51197">
    <property type="entry name" value="Clavaminate synthase-like"/>
    <property type="match status" value="1"/>
</dbReference>
<proteinExistence type="inferred from homology"/>
<reference evidence="13" key="1">
    <citation type="submission" date="2022-11" db="EMBL/GenBank/DDBJ databases">
        <title>Hoeflea poritis sp. nov., isolated from scleractinian coral Porites lutea.</title>
        <authorList>
            <person name="Zhang G."/>
            <person name="Wei Q."/>
            <person name="Cai L."/>
        </authorList>
    </citation>
    <scope>NUCLEOTIDE SEQUENCE</scope>
    <source>
        <strain evidence="13">E7-10</strain>
    </source>
</reference>
<keyword evidence="11" id="KW-0560">Oxidoreductase</keyword>
<evidence type="ECO:0000256" key="5">
    <source>
        <dbReference type="ARBA" id="ARBA00019045"/>
    </source>
</evidence>
<comment type="similarity">
    <text evidence="11">Belongs to the iron/ascorbate-dependent oxidoreductase family.</text>
</comment>